<name>A0A0B5J812_9VIRU</name>
<reference evidence="1 2" key="1">
    <citation type="journal article" date="2015" name="Parasitol. Res.">
        <title>Viruses in close associations with free-living amoebae.</title>
        <authorList>
            <person name="Scheid P."/>
        </authorList>
    </citation>
    <scope>NUCLEOTIDE SEQUENCE [LARGE SCALE GENOMIC DNA]</scope>
    <source>
        <strain evidence="1">KlaHel</strain>
    </source>
</reference>
<evidence type="ECO:0000313" key="2">
    <source>
        <dbReference type="Proteomes" id="UP000202511"/>
    </source>
</evidence>
<proteinExistence type="predicted"/>
<dbReference type="GeneID" id="23461843"/>
<dbReference type="KEGG" id="vg:23461843"/>
<organism evidence="1 2">
    <name type="scientific">Pandoravirus inopinatum</name>
    <dbReference type="NCBI Taxonomy" id="1605721"/>
    <lineage>
        <taxon>Viruses</taxon>
        <taxon>Pandoravirus</taxon>
    </lineage>
</organism>
<sequence>MAHLYKQKNGGVHINAEGIFFFRSIDTAHRSLFLSLRCALVTKTRTMARRAAMTVAKALAPCSEMTSVGASIIGTTRDGRLAQVSLTAVYEHRGRAAVGLAYEDQLAQAFFEAARRPPRRRMARTNRRSHATRGGHAVRASVLPWHPCAQSLVSIH</sequence>
<dbReference type="RefSeq" id="YP_009119161.1">
    <property type="nucleotide sequence ID" value="NC_026440.1"/>
</dbReference>
<protein>
    <submittedName>
        <fullName evidence="1">Uncharacterized protein</fullName>
    </submittedName>
</protein>
<accession>A0A0B5J812</accession>
<evidence type="ECO:0000313" key="1">
    <source>
        <dbReference type="EMBL" id="AJF96926.1"/>
    </source>
</evidence>
<dbReference type="Proteomes" id="UP000202511">
    <property type="component" value="Segment"/>
</dbReference>
<dbReference type="EMBL" id="KP136319">
    <property type="protein sequence ID" value="AJF96926.1"/>
    <property type="molecule type" value="Genomic_DNA"/>
</dbReference>